<sequence length="85" mass="9851">SSNASNSENTELFKNQSNEEKTSTDQDEDIKVSIYNSDEEKTSSEEEIEIPEPMNTEPTNLHRKRKIESDNQTNDYLIKDLEKVQ</sequence>
<name>A0A7J9NDH6_GOSSC</name>
<keyword evidence="3" id="KW-1185">Reference proteome</keyword>
<dbReference type="AlphaFoldDB" id="A0A7J9NDH6"/>
<accession>A0A7J9NDH6</accession>
<dbReference type="Proteomes" id="UP000593576">
    <property type="component" value="Unassembled WGS sequence"/>
</dbReference>
<dbReference type="EMBL" id="JABFAF010279128">
    <property type="protein sequence ID" value="MBA0881342.1"/>
    <property type="molecule type" value="Genomic_DNA"/>
</dbReference>
<proteinExistence type="predicted"/>
<comment type="caution">
    <text evidence="2">The sequence shown here is derived from an EMBL/GenBank/DDBJ whole genome shotgun (WGS) entry which is preliminary data.</text>
</comment>
<organism evidence="2 3">
    <name type="scientific">Gossypium schwendimanii</name>
    <name type="common">Cotton</name>
    <dbReference type="NCBI Taxonomy" id="34291"/>
    <lineage>
        <taxon>Eukaryota</taxon>
        <taxon>Viridiplantae</taxon>
        <taxon>Streptophyta</taxon>
        <taxon>Embryophyta</taxon>
        <taxon>Tracheophyta</taxon>
        <taxon>Spermatophyta</taxon>
        <taxon>Magnoliopsida</taxon>
        <taxon>eudicotyledons</taxon>
        <taxon>Gunneridae</taxon>
        <taxon>Pentapetalae</taxon>
        <taxon>rosids</taxon>
        <taxon>malvids</taxon>
        <taxon>Malvales</taxon>
        <taxon>Malvaceae</taxon>
        <taxon>Malvoideae</taxon>
        <taxon>Gossypium</taxon>
    </lineage>
</organism>
<gene>
    <name evidence="2" type="ORF">Goshw_026161</name>
</gene>
<reference evidence="2 3" key="1">
    <citation type="journal article" date="2019" name="Genome Biol. Evol.">
        <title>Insights into the evolution of the New World diploid cottons (Gossypium, subgenus Houzingenia) based on genome sequencing.</title>
        <authorList>
            <person name="Grover C.E."/>
            <person name="Arick M.A. 2nd"/>
            <person name="Thrash A."/>
            <person name="Conover J.L."/>
            <person name="Sanders W.S."/>
            <person name="Peterson D.G."/>
            <person name="Frelichowski J.E."/>
            <person name="Scheffler J.A."/>
            <person name="Scheffler B.E."/>
            <person name="Wendel J.F."/>
        </authorList>
    </citation>
    <scope>NUCLEOTIDE SEQUENCE [LARGE SCALE GENOMIC DNA]</scope>
    <source>
        <strain evidence="2">1</strain>
        <tissue evidence="2">Leaf</tissue>
    </source>
</reference>
<feature type="non-terminal residue" evidence="2">
    <location>
        <position position="1"/>
    </location>
</feature>
<protein>
    <submittedName>
        <fullName evidence="2">Uncharacterized protein</fullName>
    </submittedName>
</protein>
<feature type="region of interest" description="Disordered" evidence="1">
    <location>
        <begin position="1"/>
        <end position="85"/>
    </location>
</feature>
<feature type="compositionally biased region" description="Polar residues" evidence="1">
    <location>
        <begin position="1"/>
        <end position="16"/>
    </location>
</feature>
<evidence type="ECO:0000313" key="3">
    <source>
        <dbReference type="Proteomes" id="UP000593576"/>
    </source>
</evidence>
<evidence type="ECO:0000256" key="1">
    <source>
        <dbReference type="SAM" id="MobiDB-lite"/>
    </source>
</evidence>
<evidence type="ECO:0000313" key="2">
    <source>
        <dbReference type="EMBL" id="MBA0881342.1"/>
    </source>
</evidence>
<feature type="non-terminal residue" evidence="2">
    <location>
        <position position="85"/>
    </location>
</feature>